<sequence>MHGLSGAGHANRPGFSGLFLGPQRSGAAGHGKEKARGYAKGTGIFYQRHRGEREGYGARSGAERHTETSRQQNL</sequence>
<organism evidence="2">
    <name type="scientific">bioreactor metagenome</name>
    <dbReference type="NCBI Taxonomy" id="1076179"/>
    <lineage>
        <taxon>unclassified sequences</taxon>
        <taxon>metagenomes</taxon>
        <taxon>ecological metagenomes</taxon>
    </lineage>
</organism>
<dbReference type="AlphaFoldDB" id="A0A645J7U3"/>
<reference evidence="2" key="1">
    <citation type="submission" date="2019-08" db="EMBL/GenBank/DDBJ databases">
        <authorList>
            <person name="Kucharzyk K."/>
            <person name="Murdoch R.W."/>
            <person name="Higgins S."/>
            <person name="Loffler F."/>
        </authorList>
    </citation>
    <scope>NUCLEOTIDE SEQUENCE</scope>
</reference>
<feature type="region of interest" description="Disordered" evidence="1">
    <location>
        <begin position="1"/>
        <end position="74"/>
    </location>
</feature>
<feature type="compositionally biased region" description="Basic and acidic residues" evidence="1">
    <location>
        <begin position="49"/>
        <end position="68"/>
    </location>
</feature>
<accession>A0A645J7U3</accession>
<evidence type="ECO:0000256" key="1">
    <source>
        <dbReference type="SAM" id="MobiDB-lite"/>
    </source>
</evidence>
<proteinExistence type="predicted"/>
<protein>
    <submittedName>
        <fullName evidence="2">Uncharacterized protein</fullName>
    </submittedName>
</protein>
<evidence type="ECO:0000313" key="2">
    <source>
        <dbReference type="EMBL" id="MPN59467.1"/>
    </source>
</evidence>
<name>A0A645J7U3_9ZZZZ</name>
<comment type="caution">
    <text evidence="2">The sequence shown here is derived from an EMBL/GenBank/DDBJ whole genome shotgun (WGS) entry which is preliminary data.</text>
</comment>
<dbReference type="EMBL" id="VSSQ01133508">
    <property type="protein sequence ID" value="MPN59467.1"/>
    <property type="molecule type" value="Genomic_DNA"/>
</dbReference>
<gene>
    <name evidence="2" type="ORF">SDC9_207188</name>
</gene>